<dbReference type="InterPro" id="IPR036852">
    <property type="entry name" value="Peptidase_S8/S53_dom_sf"/>
</dbReference>
<evidence type="ECO:0000313" key="4">
    <source>
        <dbReference type="Proteomes" id="UP000198367"/>
    </source>
</evidence>
<dbReference type="EMBL" id="CP022358">
    <property type="protein sequence ID" value="ASK68733.1"/>
    <property type="molecule type" value="Genomic_DNA"/>
</dbReference>
<keyword evidence="4" id="KW-1185">Reference proteome</keyword>
<dbReference type="GO" id="GO:0004252">
    <property type="term" value="F:serine-type endopeptidase activity"/>
    <property type="evidence" value="ECO:0007669"/>
    <property type="project" value="InterPro"/>
</dbReference>
<dbReference type="GO" id="GO:0006508">
    <property type="term" value="P:proteolysis"/>
    <property type="evidence" value="ECO:0007669"/>
    <property type="project" value="InterPro"/>
</dbReference>
<dbReference type="InterPro" id="IPR000209">
    <property type="entry name" value="Peptidase_S8/S53_dom"/>
</dbReference>
<evidence type="ECO:0000313" key="3">
    <source>
        <dbReference type="EMBL" id="ASK68733.1"/>
    </source>
</evidence>
<organism evidence="3 4">
    <name type="scientific">Shewanella bicestrii</name>
    <dbReference type="NCBI Taxonomy" id="2018305"/>
    <lineage>
        <taxon>Bacteria</taxon>
        <taxon>Pseudomonadati</taxon>
        <taxon>Pseudomonadota</taxon>
        <taxon>Gammaproteobacteria</taxon>
        <taxon>Alteromonadales</taxon>
        <taxon>Shewanellaceae</taxon>
        <taxon>Shewanella</taxon>
    </lineage>
</organism>
<evidence type="ECO:0000256" key="1">
    <source>
        <dbReference type="SAM" id="MobiDB-lite"/>
    </source>
</evidence>
<feature type="domain" description="Peptidase S8/S53" evidence="2">
    <location>
        <begin position="324"/>
        <end position="688"/>
    </location>
</feature>
<dbReference type="Proteomes" id="UP000198367">
    <property type="component" value="Chromosome"/>
</dbReference>
<reference evidence="3 4" key="1">
    <citation type="submission" date="2017-07" db="EMBL/GenBank/DDBJ databases">
        <title>Phenotypical and genomic characterization of a clinical isolate of Shewanella bicestrii sp. nov. producing an extended-spectrum beta-lactamase and a new oxacillinase variant.</title>
        <authorList>
            <person name="Jousset A.B."/>
            <person name="Bonnin R.A."/>
            <person name="Girlich D."/>
            <person name="Dabos L."/>
            <person name="Potron A."/>
            <person name="Dortet L."/>
            <person name="Glaser P."/>
            <person name="Naas T."/>
        </authorList>
    </citation>
    <scope>NUCLEOTIDE SEQUENCE [LARGE SCALE GENOMIC DNA]</scope>
    <source>
        <strain evidence="3 4">JAB-1</strain>
    </source>
</reference>
<dbReference type="InterPro" id="IPR034074">
    <property type="entry name" value="Y4bN_pept_dom"/>
</dbReference>
<accession>A0A220UM31</accession>
<protein>
    <recommendedName>
        <fullName evidence="2">Peptidase S8/S53 domain-containing protein</fullName>
    </recommendedName>
</protein>
<dbReference type="CDD" id="cd04847">
    <property type="entry name" value="Peptidases_S8_Subtilisin_like_2"/>
    <property type="match status" value="1"/>
</dbReference>
<dbReference type="RefSeq" id="WP_089067477.1">
    <property type="nucleotide sequence ID" value="NZ_CP022358.1"/>
</dbReference>
<proteinExistence type="predicted"/>
<sequence length="869" mass="97409">MSRRPLLLFPAPDTSSPSSRNGGGGTPNHPSVTRQAQRLGPKFSRLELALENRRVEVQRDTPGVDPEYTVVIETYGSVSDFFKAIKKIEGLEWLGEHELRGLEPDDDFYSAGSDRDKPLNGQVILMLSDRRAINELLSLWRNYGQNPNMQFMRGWAKFRDLFRLLKDIRYWDTQDRLRNTGILEYWQERLEFEPDQPVRFEAELWFRTNESKRNIAEERISQLTQALGGQIISACCLPDIHYQSLLIELPARQVDLILNQDEVSLVRCDQIMLFRPLGQMSVEPLWNNDESVTVGEETDSAHDLTPPEFERAPRVALFDGLPLSNHSDLRGSLIIDDPDNFEAGYPAQNRVHGTAMASLIVNGDLTDGGSKLSTPLYVRPVMKPDPHTFNNAETLPDDELPLDIIHRAVKRIFEGDGAELPVAPSIKVINLSIGDPNIHFDGKMSPFARLLDWLSSKYNVLFVVSAGNHPKAVTVPQSGSTFHEFTEDVKAVEFFKAVQNDTWARKLLSPAESVNAITVGSLHSDESSPVLRVGLYNIYSEEMPAAYSGQGNGYARSVKPDISMPGGRMLYNEAIGHSNLTAVSNYAAPGQKVAHPHASAFNHRVYIRGTSNSAALISRGCAEVCDVLENLFEESNKVGEFEQYSPLLLKSLITHGASWGAMYDRISNCLGNPDATSLKNVITRNIGYGKPDVNRAKFCLDTRATILGYGSLDNDEAHVYKLPIPEGLGGADIWRRLTVTLSWFAKPCPTHMKYRDSALWFTVEGDNKHLTSRSSCSADWMQVRRGTLQHEVFEGEELAVITEDRMLEIKVNCKENAAKIIEPVQYSLAITLEVAEGVDIQLYQEIQEVIEEQIREQERARIRAQVPTT</sequence>
<dbReference type="KEGG" id="sbj:CF168_07460"/>
<dbReference type="Pfam" id="PF00082">
    <property type="entry name" value="Peptidase_S8"/>
    <property type="match status" value="1"/>
</dbReference>
<feature type="region of interest" description="Disordered" evidence="1">
    <location>
        <begin position="1"/>
        <end position="38"/>
    </location>
</feature>
<dbReference type="AlphaFoldDB" id="A0A220UM31"/>
<name>A0A220UM31_9GAMM</name>
<dbReference type="Gene3D" id="3.40.50.200">
    <property type="entry name" value="Peptidase S8/S53 domain"/>
    <property type="match status" value="1"/>
</dbReference>
<dbReference type="SUPFAM" id="SSF52743">
    <property type="entry name" value="Subtilisin-like"/>
    <property type="match status" value="1"/>
</dbReference>
<evidence type="ECO:0000259" key="2">
    <source>
        <dbReference type="Pfam" id="PF00082"/>
    </source>
</evidence>
<gene>
    <name evidence="3" type="ORF">CF168_07460</name>
</gene>